<evidence type="ECO:0000313" key="3">
    <source>
        <dbReference type="Proteomes" id="UP000444721"/>
    </source>
</evidence>
<reference evidence="2 3" key="1">
    <citation type="journal article" date="2019" name="Sci. Rep.">
        <title>Nanopore sequencing improves the draft genome of the human pathogenic amoeba Naegleria fowleri.</title>
        <authorList>
            <person name="Liechti N."/>
            <person name="Schurch N."/>
            <person name="Bruggmann R."/>
            <person name="Wittwer M."/>
        </authorList>
    </citation>
    <scope>NUCLEOTIDE SEQUENCE [LARGE SCALE GENOMIC DNA]</scope>
    <source>
        <strain evidence="2 3">ATCC 30894</strain>
    </source>
</reference>
<feature type="compositionally biased region" description="Low complexity" evidence="1">
    <location>
        <begin position="131"/>
        <end position="155"/>
    </location>
</feature>
<dbReference type="VEuPathDB" id="AmoebaDB:NF0083500"/>
<dbReference type="Proteomes" id="UP000444721">
    <property type="component" value="Unassembled WGS sequence"/>
</dbReference>
<dbReference type="GeneID" id="68112954"/>
<feature type="compositionally biased region" description="Low complexity" evidence="1">
    <location>
        <begin position="87"/>
        <end position="99"/>
    </location>
</feature>
<feature type="compositionally biased region" description="Basic and acidic residues" evidence="1">
    <location>
        <begin position="557"/>
        <end position="570"/>
    </location>
</feature>
<evidence type="ECO:0000313" key="2">
    <source>
        <dbReference type="EMBL" id="KAF0974983.1"/>
    </source>
</evidence>
<feature type="compositionally biased region" description="Polar residues" evidence="1">
    <location>
        <begin position="75"/>
        <end position="86"/>
    </location>
</feature>
<protein>
    <submittedName>
        <fullName evidence="2">Uncharacterized protein</fullName>
    </submittedName>
</protein>
<dbReference type="RefSeq" id="XP_044559696.1">
    <property type="nucleotide sequence ID" value="XM_044709293.1"/>
</dbReference>
<evidence type="ECO:0000256" key="1">
    <source>
        <dbReference type="SAM" id="MobiDB-lite"/>
    </source>
</evidence>
<feature type="region of interest" description="Disordered" evidence="1">
    <location>
        <begin position="75"/>
        <end position="175"/>
    </location>
</feature>
<gene>
    <name evidence="2" type="ORF">FDP41_005736</name>
</gene>
<accession>A0A6A5BA95</accession>
<sequence length="2198" mass="252985">MKRSQSINTVLSFDQLNEQLKNEIKYIEDFLELAEKCKDLRPILPIHATFYRKQSKIPSFWIQAEEERYRKKLEISSNPQSNLNNGASSTAIPNSNSPSSSPPPSTENKSHPSSPQATANSPSSPSIMVMNNNLFMNNNNNSNVHHNNSSINTSNQPQGNSLHPTHSRSVSASKNSTWKLRHQQYHNRFMSEASDVSGNPSLTSYVGLNSNFSPNVSVTSMHYTQFIPNFEIVDKHQLYESKLTQDVDVIELDENWSLYRDIKILNDQLDSITGKFNTDEDKEIPYSNMEEYENALVAEMTKRLEISQVLRDHQQYAEAYSHLCCVEQLAINNQNCKFVPKIDLLHAKALFLKSLLLRQKKKNDDANDYLQSAQEKTDALLKAIAPSEFICNNSPSFIVLSTRILHAEILLCLAEEMMNSSAMAEITKPTYSSCEMTVNEKKYLCKVLSTFLVPALDDLRTLTSSRALSVLNIHVFLIIIYNLALCMRALNEISLAKRLLHLKKRLRSDQFLLSSSEALTITEDEEIAGDDFERDQLEAETMDKMEKLLKEIDQIEKTNNEEKPKQHSWEEDSDDTSSGSDWGNDFNFDDAPKSSLAGFLFGEEKEDSDATNEDIFEEELFPNKYRLFKSRTYKEDSMLPELVLSKNLINGKNGFNDKREMLMWCQSLKPKKLKDQTVIDSCTRDDYANFLLGRLEKRVQKYDFSMEFIENFYEICYRLINLGKQPLTTKNILTKFFENLSTDIVNKMAPNERAYVFHVSVDLLKAAHATKLFNLEEPSQSHEFTDLISLLFHHFSHQRSSLIILQCEIQIKYHISQLLNGILPEYESIGEVFTTMAMIFNEVFDITEEAMEKSDLFYQQVDSKLKDEPLVTGITSTAAANSFNSPYFSFPTPSEMGAKIVVFLELYDLALRRHAGSETWIPHFRHPLLNSQERIAVMFSKFYNRMCISKEKAIVAYTLGSCWMQQDDMDLSKLAECVLFESVYVFQKSPPLCSALPTIITADALRAMQKFGDVLYANRKYPYAAIIFEIYTQNYRLLASEFDYKFIDELAAMAVKNDDWNRSIRYYTILNEKACREKRVAVIANTSSKLSSLFMEKGELRNAERVKRDALETIKSLSSSTEFKLELEIDYAKLLLNGGNLERCISICFNLMQSSCNSFNNIKNPELYITIAEAYLKKRWYRECEKVLRELALIMESNFMQLQQQQEMRILEIVIKYYRKRSLFGNAIETVNMALYRCNRTFSTLAQLFKLKAKIFMSVARWCNPVNFPNELSPKDKERLPILVQIQKSEVLRDAPNESYLYSKRPMYNLKDVISDAIDCLQKAKKYYEACSNEINLAKMDLLISQVLVEFLFLPIAVMGKQPEDYVYLDTKDSISKFNYIDLNKVFDEYIEPTLNVAVTASDIFLCMDVALTAAECRLLQGRTQSAKKYWCEMRDILFTLFVDNSLQFVVANGATPSTVEKLLNLINRCARLLLLFEPTFINSNIGVFDTLYIITLEYDQVLKRTQEPTSLSIDQIDSKATKVSSFIDTELLDKNKPFEGLYKVNAPSSTMPVSLKGFSFSSMLRSPTSPFKTVIENNILQNEMKEDPQRSQLRHKVIERLFYCLLSMKYDRRKYPGEIDGQLRFKNQQSMRRLYNLMNAVRESKLSGHKRRSFYNSLSNDSTKTTNSSIDFLDATNLTLLPGDKLVVESLLSTFNETKGIMISGTLKTTMNLQLEGNLQKQASLAPCLTPLKQALKKIKKSKTLERLVLLLHLDNVICCYIPNTLQKSFVQFGGRQMLDSMSELTSQIHQVDSTVLSWSKMLGSLSNTILLKSQDPATSEYSINEYIKDLVTESMRDKKDRIMNKSNLSLLRQHFFGFREAFKYKPDPIAFSENLELLKKLGLVNFNYASSINQKTGTFTKKKTLGMPRQEVLPLPSTPISLLVPNSLQAIPWELLFEENVLRYFSMHNIFTRNKKKAATEIGGFIPKVKRYPKFFSFYSNDDPKFIEPIENDRKNWITQNVISEKLHLKATSEARENEDVRMNIPFHIPIVKYGKKPSSKSYKKKYEHVEFLRLSKVLSDTQRFVRVIESKLQDDQYPVFLFSWADLVDLCPLHLYISHHLQGAMMIFVPDGCYRKFTEFLMVLYEFYWSGMTPLAESPQNKETSSLVLDINSSSSPAVSGTSINEEHKLRKFLLLCASVLRNEKEYSMPFVMLP</sequence>
<dbReference type="EMBL" id="VFQX01000048">
    <property type="protein sequence ID" value="KAF0974983.1"/>
    <property type="molecule type" value="Genomic_DNA"/>
</dbReference>
<comment type="caution">
    <text evidence="2">The sequence shown here is derived from an EMBL/GenBank/DDBJ whole genome shotgun (WGS) entry which is preliminary data.</text>
</comment>
<feature type="region of interest" description="Disordered" evidence="1">
    <location>
        <begin position="557"/>
        <end position="584"/>
    </location>
</feature>
<dbReference type="OMA" id="WCEMRDI"/>
<dbReference type="InterPro" id="IPR011990">
    <property type="entry name" value="TPR-like_helical_dom_sf"/>
</dbReference>
<dbReference type="SUPFAM" id="SSF48452">
    <property type="entry name" value="TPR-like"/>
    <property type="match status" value="1"/>
</dbReference>
<organism evidence="2 3">
    <name type="scientific">Naegleria fowleri</name>
    <name type="common">Brain eating amoeba</name>
    <dbReference type="NCBI Taxonomy" id="5763"/>
    <lineage>
        <taxon>Eukaryota</taxon>
        <taxon>Discoba</taxon>
        <taxon>Heterolobosea</taxon>
        <taxon>Tetramitia</taxon>
        <taxon>Eutetramitia</taxon>
        <taxon>Vahlkampfiidae</taxon>
        <taxon>Naegleria</taxon>
    </lineage>
</organism>
<dbReference type="VEuPathDB" id="AmoebaDB:FDP41_005736"/>
<feature type="compositionally biased region" description="Polar residues" evidence="1">
    <location>
        <begin position="156"/>
        <end position="175"/>
    </location>
</feature>
<feature type="compositionally biased region" description="Polar residues" evidence="1">
    <location>
        <begin position="111"/>
        <end position="130"/>
    </location>
</feature>
<dbReference type="OrthoDB" id="10252996at2759"/>
<name>A0A6A5BA95_NAEFO</name>
<dbReference type="VEuPathDB" id="AmoebaDB:NfTy_045560"/>
<keyword evidence="3" id="KW-1185">Reference proteome</keyword>
<proteinExistence type="predicted"/>